<feature type="domain" description="VWFA" evidence="1">
    <location>
        <begin position="132"/>
        <end position="222"/>
    </location>
</feature>
<proteinExistence type="predicted"/>
<dbReference type="Pfam" id="PF13519">
    <property type="entry name" value="VWA_2"/>
    <property type="match status" value="1"/>
</dbReference>
<dbReference type="EMBL" id="WSFT01000019">
    <property type="protein sequence ID" value="MBS4537579.1"/>
    <property type="molecule type" value="Genomic_DNA"/>
</dbReference>
<reference evidence="2" key="1">
    <citation type="submission" date="2019-12" db="EMBL/GenBank/DDBJ databases">
        <title>Clostridiaceae gen. nov. sp. nov., isolated from sediment in Xinjiang, China.</title>
        <authorList>
            <person name="Zhang R."/>
        </authorList>
    </citation>
    <scope>NUCLEOTIDE SEQUENCE</scope>
    <source>
        <strain evidence="2">D2Q-11</strain>
    </source>
</reference>
<feature type="domain" description="VWFA" evidence="1">
    <location>
        <begin position="1"/>
        <end position="91"/>
    </location>
</feature>
<comment type="caution">
    <text evidence="2">The sequence shown here is derived from an EMBL/GenBank/DDBJ whole genome shotgun (WGS) entry which is preliminary data.</text>
</comment>
<sequence length="232" mass="25653">MEKEVLFKQIILVTDGESNGEGDPIEIANMISEQGITISTIGIIGENSSQKSKYEVEQIAKIGRGVCELTELSKLQQTMQMVTQKSIYQTIQTAVNKELKSIINTEVNDLNPNSREKIMDLMDNLSDTINLKCIILLDTSKSMTNKINIAKKSILSLLNILNSREGKSEIAVIAFPHIERENYKLICDFTEDISLLKESLSIITTSGMTPTAEALEGALQILDGKLESCLVL</sequence>
<dbReference type="Pfam" id="PF00092">
    <property type="entry name" value="VWA"/>
    <property type="match status" value="1"/>
</dbReference>
<dbReference type="RefSeq" id="WP_203365506.1">
    <property type="nucleotide sequence ID" value="NZ_WSFT01000019.1"/>
</dbReference>
<evidence type="ECO:0000259" key="1">
    <source>
        <dbReference type="PROSITE" id="PS50234"/>
    </source>
</evidence>
<evidence type="ECO:0000313" key="3">
    <source>
        <dbReference type="Proteomes" id="UP000724672"/>
    </source>
</evidence>
<organism evidence="2 3">
    <name type="scientific">Anaeromonas frigoriresistens</name>
    <dbReference type="NCBI Taxonomy" id="2683708"/>
    <lineage>
        <taxon>Bacteria</taxon>
        <taxon>Bacillati</taxon>
        <taxon>Bacillota</taxon>
        <taxon>Tissierellia</taxon>
        <taxon>Tissierellales</taxon>
        <taxon>Thermohalobacteraceae</taxon>
        <taxon>Anaeromonas</taxon>
    </lineage>
</organism>
<evidence type="ECO:0000313" key="2">
    <source>
        <dbReference type="EMBL" id="MBS4537579.1"/>
    </source>
</evidence>
<dbReference type="Proteomes" id="UP000724672">
    <property type="component" value="Unassembled WGS sequence"/>
</dbReference>
<keyword evidence="3" id="KW-1185">Reference proteome</keyword>
<gene>
    <name evidence="2" type="ORF">GOQ27_03840</name>
</gene>
<dbReference type="PROSITE" id="PS50234">
    <property type="entry name" value="VWFA"/>
    <property type="match status" value="2"/>
</dbReference>
<dbReference type="InterPro" id="IPR036465">
    <property type="entry name" value="vWFA_dom_sf"/>
</dbReference>
<dbReference type="AlphaFoldDB" id="A0A942Z843"/>
<dbReference type="SUPFAM" id="SSF53300">
    <property type="entry name" value="vWA-like"/>
    <property type="match status" value="2"/>
</dbReference>
<dbReference type="Gene3D" id="3.40.50.410">
    <property type="entry name" value="von Willebrand factor, type A domain"/>
    <property type="match status" value="1"/>
</dbReference>
<protein>
    <submittedName>
        <fullName evidence="2">VWA domain-containing protein</fullName>
    </submittedName>
</protein>
<name>A0A942Z843_9FIRM</name>
<accession>A0A942Z843</accession>
<dbReference type="CDD" id="cd00198">
    <property type="entry name" value="vWFA"/>
    <property type="match status" value="1"/>
</dbReference>
<dbReference type="InterPro" id="IPR002035">
    <property type="entry name" value="VWF_A"/>
</dbReference>